<evidence type="ECO:0000256" key="1">
    <source>
        <dbReference type="SAM" id="MobiDB-lite"/>
    </source>
</evidence>
<feature type="region of interest" description="Disordered" evidence="1">
    <location>
        <begin position="168"/>
        <end position="225"/>
    </location>
</feature>
<organism evidence="2 3">
    <name type="scientific">Colletotrichum lupini</name>
    <dbReference type="NCBI Taxonomy" id="145971"/>
    <lineage>
        <taxon>Eukaryota</taxon>
        <taxon>Fungi</taxon>
        <taxon>Dikarya</taxon>
        <taxon>Ascomycota</taxon>
        <taxon>Pezizomycotina</taxon>
        <taxon>Sordariomycetes</taxon>
        <taxon>Hypocreomycetidae</taxon>
        <taxon>Glomerellales</taxon>
        <taxon>Glomerellaceae</taxon>
        <taxon>Colletotrichum</taxon>
        <taxon>Colletotrichum acutatum species complex</taxon>
    </lineage>
</organism>
<dbReference type="RefSeq" id="XP_049152500.1">
    <property type="nucleotide sequence ID" value="XM_049295353.1"/>
</dbReference>
<sequence>MKRAEFRQTDQIPSYSPQESTLSTSPKESTLSTSPTTTTSMSDVALHIVFAAGFFDSTGPFPVHSKELLPRGESFFGMTWRQRLAMGQPTCLSFLLSLSRPPSLFPRASIPRGHMAPGPLADKNHCSLPPSYVHLMAGACNNSAGEAAVIPAAYPDGQAVSNFHRTPALDSTQQPDLPWSTTLPQQDKNNLGAPLPDDGAVFGRELPAARLNSRSSSGRSPSSKT</sequence>
<feature type="compositionally biased region" description="Low complexity" evidence="1">
    <location>
        <begin position="213"/>
        <end position="225"/>
    </location>
</feature>
<accession>A0A9Q8T7U6</accession>
<feature type="compositionally biased region" description="Polar residues" evidence="1">
    <location>
        <begin position="9"/>
        <end position="18"/>
    </location>
</feature>
<dbReference type="Proteomes" id="UP000830671">
    <property type="component" value="Chromosome 9"/>
</dbReference>
<dbReference type="KEGG" id="clup:CLUP02_16431"/>
<reference evidence="2" key="1">
    <citation type="journal article" date="2021" name="Mol. Plant Microbe Interact.">
        <title>Complete Genome Sequence of the Plant-Pathogenic Fungus Colletotrichum lupini.</title>
        <authorList>
            <person name="Baroncelli R."/>
            <person name="Pensec F."/>
            <person name="Da Lio D."/>
            <person name="Boufleur T."/>
            <person name="Vicente I."/>
            <person name="Sarrocco S."/>
            <person name="Picot A."/>
            <person name="Baraldi E."/>
            <person name="Sukno S."/>
            <person name="Thon M."/>
            <person name="Le Floch G."/>
        </authorList>
    </citation>
    <scope>NUCLEOTIDE SEQUENCE</scope>
    <source>
        <strain evidence="2">IMI 504893</strain>
    </source>
</reference>
<evidence type="ECO:0000313" key="2">
    <source>
        <dbReference type="EMBL" id="UQC90899.1"/>
    </source>
</evidence>
<keyword evidence="3" id="KW-1185">Reference proteome</keyword>
<feature type="compositionally biased region" description="Low complexity" evidence="1">
    <location>
        <begin position="19"/>
        <end position="38"/>
    </location>
</feature>
<protein>
    <submittedName>
        <fullName evidence="2">Uncharacterized protein</fullName>
    </submittedName>
</protein>
<proteinExistence type="predicted"/>
<evidence type="ECO:0000313" key="3">
    <source>
        <dbReference type="Proteomes" id="UP000830671"/>
    </source>
</evidence>
<gene>
    <name evidence="2" type="ORF">CLUP02_16431</name>
</gene>
<feature type="region of interest" description="Disordered" evidence="1">
    <location>
        <begin position="1"/>
        <end position="38"/>
    </location>
</feature>
<dbReference type="GeneID" id="73350363"/>
<dbReference type="EMBL" id="CP019481">
    <property type="protein sequence ID" value="UQC90899.1"/>
    <property type="molecule type" value="Genomic_DNA"/>
</dbReference>
<feature type="compositionally biased region" description="Polar residues" evidence="1">
    <location>
        <begin position="168"/>
        <end position="189"/>
    </location>
</feature>
<dbReference type="AlphaFoldDB" id="A0A9Q8T7U6"/>
<name>A0A9Q8T7U6_9PEZI</name>